<dbReference type="OrthoDB" id="9872428at2"/>
<organism evidence="2 3">
    <name type="scientific">Leucothrix arctica</name>
    <dbReference type="NCBI Taxonomy" id="1481894"/>
    <lineage>
        <taxon>Bacteria</taxon>
        <taxon>Pseudomonadati</taxon>
        <taxon>Pseudomonadota</taxon>
        <taxon>Gammaproteobacteria</taxon>
        <taxon>Thiotrichales</taxon>
        <taxon>Thiotrichaceae</taxon>
        <taxon>Leucothrix</taxon>
    </lineage>
</organism>
<sequence length="143" mass="17095">MKTISSSLTCFFKYYLFPLWTLAVLGLYLMLKDNENFELEGVHFFVVWLLVNIPIFWHTFTLKKVSIDDKQLYVSGYRSTEVILFSDIEYVSGSRFAFPEEVWFRTIDKKTIVFMPKVRFSIFQFQKHPMVEELADKFGLDDW</sequence>
<accession>A0A317CH85</accession>
<keyword evidence="1" id="KW-0812">Transmembrane</keyword>
<gene>
    <name evidence="2" type="ORF">DKT75_05745</name>
</gene>
<evidence type="ECO:0000256" key="1">
    <source>
        <dbReference type="SAM" id="Phobius"/>
    </source>
</evidence>
<comment type="caution">
    <text evidence="2">The sequence shown here is derived from an EMBL/GenBank/DDBJ whole genome shotgun (WGS) entry which is preliminary data.</text>
</comment>
<feature type="transmembrane region" description="Helical" evidence="1">
    <location>
        <begin position="12"/>
        <end position="30"/>
    </location>
</feature>
<evidence type="ECO:0000313" key="2">
    <source>
        <dbReference type="EMBL" id="PWQ97767.1"/>
    </source>
</evidence>
<keyword evidence="1" id="KW-1133">Transmembrane helix</keyword>
<dbReference type="Proteomes" id="UP000245506">
    <property type="component" value="Unassembled WGS sequence"/>
</dbReference>
<evidence type="ECO:0000313" key="3">
    <source>
        <dbReference type="Proteomes" id="UP000245506"/>
    </source>
</evidence>
<dbReference type="RefSeq" id="WP_109822475.1">
    <property type="nucleotide sequence ID" value="NZ_QGKL01000018.1"/>
</dbReference>
<proteinExistence type="predicted"/>
<dbReference type="AlphaFoldDB" id="A0A317CH85"/>
<name>A0A317CH85_9GAMM</name>
<keyword evidence="1" id="KW-0472">Membrane</keyword>
<reference evidence="2 3" key="1">
    <citation type="submission" date="2018-05" db="EMBL/GenBank/DDBJ databases">
        <title>Leucothrix arctica sp. nov., isolated from Arctic seawater.</title>
        <authorList>
            <person name="Choi A."/>
            <person name="Baek K."/>
        </authorList>
    </citation>
    <scope>NUCLEOTIDE SEQUENCE [LARGE SCALE GENOMIC DNA]</scope>
    <source>
        <strain evidence="2 3">IMCC9719</strain>
    </source>
</reference>
<dbReference type="EMBL" id="QGKL01000018">
    <property type="protein sequence ID" value="PWQ97767.1"/>
    <property type="molecule type" value="Genomic_DNA"/>
</dbReference>
<keyword evidence="3" id="KW-1185">Reference proteome</keyword>
<protein>
    <submittedName>
        <fullName evidence="2">Uncharacterized protein</fullName>
    </submittedName>
</protein>
<feature type="transmembrane region" description="Helical" evidence="1">
    <location>
        <begin position="42"/>
        <end position="60"/>
    </location>
</feature>